<evidence type="ECO:0000313" key="3">
    <source>
        <dbReference type="EMBL" id="QDY87196.1"/>
    </source>
</evidence>
<dbReference type="Gene3D" id="3.10.620.30">
    <property type="match status" value="1"/>
</dbReference>
<sequence length="708" mass="84927">MKKWLKILTLISLASSLSATGCFNTTQAVKQKDKDFDEKAEVIDLRNKYINFNDALYLNTKLNELSFVKRFNSEVSEFINNQIFNIEKINQINSLYKSALEECFNYLKENFIEKLNWIDSEIVKNNLIKNISLEYRNLRVIIHHFITLNTLNENAKNKLTTLTNTVNKIKELKLSANVEIDYEKLMNNNFVVNEREIKNIEYDFITKTIKNYIEYFSKGNFFPLIVERLTYFKNHFDFGLKEHTMQWFITKDKKFTLSPGNAENIEWRLPYMRDNRYGLIKLNSEYIISWLKNYDEWLWVINDEEKIGEINLENVKAFNHYKDFKNEFIANEFKDYENFNINVIDWKYPYPNYDTDYDENISKAMFNYVSEIYGNNWEEHNSQTHKYWITQNYKLPINFDFDLFWNYGHINTRGTISRPITYELLTEQPNYFSDLQQNSLSDLKVKNEFIYKESVNNLFDYPTTSKLIKNDYDYINSENYENIKITRNQFINWRKNWEQLLSKFITKNWNQKQIILALSFYITSNVMYMYKNAKHRSFNTDGNDFYNPASLFETDRTLQCYGYSQNLSLALTLLNIPVRIITGYIFSDTQNPLVSSGGHAWNEVFIDNKWVSVDLTFADYQESWSNFNSELNLEEIFLNRDSGSRTMFRLDFLSYITTIIKYLNKDENGNYVHNYIELPTHYSSEPENELKWENMLPLLREQYKQVIE</sequence>
<evidence type="ECO:0000259" key="2">
    <source>
        <dbReference type="SMART" id="SM00460"/>
    </source>
</evidence>
<dbReference type="Proteomes" id="UP000318927">
    <property type="component" value="Chromosome"/>
</dbReference>
<dbReference type="AlphaFoldDB" id="A0A5B8J7P4"/>
<name>A0A5B8J7P4_9MOLU</name>
<keyword evidence="4" id="KW-1185">Reference proteome</keyword>
<feature type="signal peptide" evidence="1">
    <location>
        <begin position="1"/>
        <end position="21"/>
    </location>
</feature>
<dbReference type="SUPFAM" id="SSF54001">
    <property type="entry name" value="Cysteine proteinases"/>
    <property type="match status" value="1"/>
</dbReference>
<evidence type="ECO:0000256" key="1">
    <source>
        <dbReference type="SAM" id="SignalP"/>
    </source>
</evidence>
<protein>
    <recommendedName>
        <fullName evidence="2">Transglutaminase-like domain-containing protein</fullName>
    </recommendedName>
</protein>
<feature type="domain" description="Transglutaminase-like" evidence="2">
    <location>
        <begin position="552"/>
        <end position="617"/>
    </location>
</feature>
<dbReference type="EMBL" id="CP042295">
    <property type="protein sequence ID" value="QDY87196.1"/>
    <property type="molecule type" value="Genomic_DNA"/>
</dbReference>
<gene>
    <name evidence="3" type="ORF">FRW55_03490</name>
</gene>
<proteinExistence type="predicted"/>
<evidence type="ECO:0000313" key="4">
    <source>
        <dbReference type="Proteomes" id="UP000318927"/>
    </source>
</evidence>
<dbReference type="InterPro" id="IPR002931">
    <property type="entry name" value="Transglutaminase-like"/>
</dbReference>
<dbReference type="SMART" id="SM00460">
    <property type="entry name" value="TGc"/>
    <property type="match status" value="1"/>
</dbReference>
<reference evidence="3 4" key="1">
    <citation type="journal article" date="2019" name="Microbiol. Resour. Announc.">
        <title>Complete Genome Sequences of Three Mycoplasma anserisalpingitis (Mycoplasma sp. 1220) Strains.</title>
        <authorList>
            <person name="Grozner D."/>
            <person name="Forro B."/>
            <person name="Kovacs A.B."/>
            <person name="Marton S."/>
            <person name="Banyai K."/>
            <person name="Kreizinger Z."/>
            <person name="Sulyok K.M."/>
            <person name="Gyuranecz M."/>
        </authorList>
    </citation>
    <scope>NUCLEOTIDE SEQUENCE [LARGE SCALE GENOMIC DNA]</scope>
    <source>
        <strain evidence="3 4">ATCC:BAA-2147</strain>
    </source>
</reference>
<dbReference type="OrthoDB" id="401436at2"/>
<dbReference type="RefSeq" id="WP_146368742.1">
    <property type="nucleotide sequence ID" value="NZ_CP042295.1"/>
</dbReference>
<dbReference type="InterPro" id="IPR038765">
    <property type="entry name" value="Papain-like_cys_pep_sf"/>
</dbReference>
<dbReference type="PROSITE" id="PS51257">
    <property type="entry name" value="PROKAR_LIPOPROTEIN"/>
    <property type="match status" value="1"/>
</dbReference>
<feature type="chain" id="PRO_5023139117" description="Transglutaminase-like domain-containing protein" evidence="1">
    <location>
        <begin position="22"/>
        <end position="708"/>
    </location>
</feature>
<dbReference type="Pfam" id="PF01841">
    <property type="entry name" value="Transglut_core"/>
    <property type="match status" value="1"/>
</dbReference>
<keyword evidence="1" id="KW-0732">Signal</keyword>
<accession>A0A5B8J7P4</accession>
<organism evidence="3 4">
    <name type="scientific">Mycoplasma anserisalpingitidis</name>
    <dbReference type="NCBI Taxonomy" id="519450"/>
    <lineage>
        <taxon>Bacteria</taxon>
        <taxon>Bacillati</taxon>
        <taxon>Mycoplasmatota</taxon>
        <taxon>Mollicutes</taxon>
        <taxon>Mycoplasmataceae</taxon>
        <taxon>Mycoplasma</taxon>
    </lineage>
</organism>
<dbReference type="KEGG" id="mans:FRW55_03490"/>